<dbReference type="InterPro" id="IPR029064">
    <property type="entry name" value="Ribosomal_eL30-like_sf"/>
</dbReference>
<dbReference type="Gene3D" id="3.30.1330.30">
    <property type="match status" value="1"/>
</dbReference>
<dbReference type="Proteomes" id="UP001229955">
    <property type="component" value="Chromosome"/>
</dbReference>
<reference evidence="3" key="1">
    <citation type="submission" date="2023-07" db="EMBL/GenBank/DDBJ databases">
        <authorList>
            <person name="Haufschild T."/>
            <person name="Kallscheuer N."/>
            <person name="Hammer J."/>
            <person name="Kohn T."/>
            <person name="Kabuu M."/>
            <person name="Jogler M."/>
            <person name="Wohfarth N."/>
            <person name="Heuer A."/>
            <person name="Rohde M."/>
            <person name="van Teeseling M.C.F."/>
            <person name="Jogler C."/>
        </authorList>
    </citation>
    <scope>NUCLEOTIDE SEQUENCE</scope>
    <source>
        <strain evidence="2">Strain 138</strain>
        <strain evidence="3">Strain 318</strain>
    </source>
</reference>
<feature type="compositionally biased region" description="Basic and acidic residues" evidence="1">
    <location>
        <begin position="183"/>
        <end position="194"/>
    </location>
</feature>
<protein>
    <recommendedName>
        <fullName evidence="5">eRF1 domain-containing protein</fullName>
    </recommendedName>
</protein>
<evidence type="ECO:0000313" key="4">
    <source>
        <dbReference type="Proteomes" id="UP001229955"/>
    </source>
</evidence>
<dbReference type="EMBL" id="CP130613">
    <property type="protein sequence ID" value="WKW14555.1"/>
    <property type="molecule type" value="Genomic_DNA"/>
</dbReference>
<evidence type="ECO:0000256" key="1">
    <source>
        <dbReference type="SAM" id="MobiDB-lite"/>
    </source>
</evidence>
<name>A0AA49JZ64_9BACT</name>
<keyword evidence="4" id="KW-1185">Reference proteome</keyword>
<sequence>MSAWPSLAQFLAANRHAPTLSVYLEAAPADPAEGRAVALRLREAIERLREPSTERPVAEREALEGCLAELIEAMPSAEHRSRRQGWAFFRTAAGAQLVIETPPRVETSAAWDIGPRVVPFLRAAEPESALLVQIDRARARLGLYHDGVVDAIVELEADRVSDVGPHMSAGPAPGFHRGTHGRAGADEAERQRRDASERLLVTTVRRVTALAEDALPVVVGGAVETVKRFVAALPRALADRTAVVATLRMGPADAAIPEIGEALRAMRQREQAAHLADLRDAAAARGRAALGFERAQRAAEVGAIAELIFSDTAWRAHPAEIEALVHRALTSGASVEWTPLDDGDAPQADGVVAGLRFSL</sequence>
<dbReference type="AlphaFoldDB" id="A0AA49JZ64"/>
<gene>
    <name evidence="2" type="ORF">Strain138_000902</name>
    <name evidence="3" type="ORF">Strain318_000902</name>
</gene>
<organism evidence="3 4">
    <name type="scientific">Pseudogemmatithrix spongiicola</name>
    <dbReference type="NCBI Taxonomy" id="3062599"/>
    <lineage>
        <taxon>Bacteria</taxon>
        <taxon>Pseudomonadati</taxon>
        <taxon>Gemmatimonadota</taxon>
        <taxon>Gemmatimonadia</taxon>
        <taxon>Gemmatimonadales</taxon>
        <taxon>Gemmatimonadaceae</taxon>
        <taxon>Pseudogemmatithrix</taxon>
    </lineage>
</organism>
<dbReference type="KEGG" id="pspc:Strain318_000902"/>
<evidence type="ECO:0008006" key="5">
    <source>
        <dbReference type="Google" id="ProtNLM"/>
    </source>
</evidence>
<dbReference type="EMBL" id="CP130612">
    <property type="protein sequence ID" value="WKW11645.1"/>
    <property type="molecule type" value="Genomic_DNA"/>
</dbReference>
<accession>A0AA49JZ64</accession>
<dbReference type="RefSeq" id="WP_367887343.1">
    <property type="nucleotide sequence ID" value="NZ_CP130612.1"/>
</dbReference>
<evidence type="ECO:0000313" key="2">
    <source>
        <dbReference type="EMBL" id="WKW11645.1"/>
    </source>
</evidence>
<accession>A0AA49JTJ6</accession>
<proteinExistence type="predicted"/>
<evidence type="ECO:0000313" key="3">
    <source>
        <dbReference type="EMBL" id="WKW14555.1"/>
    </source>
</evidence>
<feature type="region of interest" description="Disordered" evidence="1">
    <location>
        <begin position="164"/>
        <end position="194"/>
    </location>
</feature>